<keyword evidence="3" id="KW-1185">Reference proteome</keyword>
<protein>
    <submittedName>
        <fullName evidence="2">Uncharacterized protein</fullName>
    </submittedName>
</protein>
<dbReference type="RefSeq" id="WP_250946895.1">
    <property type="nucleotide sequence ID" value="NZ_JAMQAY010000014.1"/>
</dbReference>
<dbReference type="EMBL" id="JAMQAY010000014">
    <property type="protein sequence ID" value="MCM2404167.1"/>
    <property type="molecule type" value="Genomic_DNA"/>
</dbReference>
<feature type="region of interest" description="Disordered" evidence="1">
    <location>
        <begin position="165"/>
        <end position="203"/>
    </location>
</feature>
<feature type="region of interest" description="Disordered" evidence="1">
    <location>
        <begin position="1"/>
        <end position="21"/>
    </location>
</feature>
<reference evidence="2 3" key="1">
    <citation type="submission" date="2022-06" db="EMBL/GenBank/DDBJ databases">
        <authorList>
            <person name="Sun Q."/>
        </authorList>
    </citation>
    <scope>NUCLEOTIDE SEQUENCE [LARGE SCALE GENOMIC DNA]</scope>
    <source>
        <strain evidence="2 3">S153</strain>
    </source>
</reference>
<name>A0ABT0VFC4_9HYPH</name>
<gene>
    <name evidence="2" type="ORF">NBH20_23585</name>
</gene>
<proteinExistence type="predicted"/>
<sequence>MTGHSENTTPHATAPDNAAGPDPVRDCIALMTADDLGLPRICLRRACRRQRHCGVWLPDHDETDCAALLPEKPRALYDALRVEAEVVIRLLIAHSPLPPPSPDPAQRWLQEGTMRIVFDTLTRFHVERPLLRFLARDWQRQEPALLQGDMLERFEALVRIARAEPDRPATEAPSCPDETIAANTQPPAGETVAAPGPSSADAS</sequence>
<evidence type="ECO:0000256" key="1">
    <source>
        <dbReference type="SAM" id="MobiDB-lite"/>
    </source>
</evidence>
<evidence type="ECO:0000313" key="2">
    <source>
        <dbReference type="EMBL" id="MCM2404167.1"/>
    </source>
</evidence>
<accession>A0ABT0VFC4</accession>
<evidence type="ECO:0000313" key="3">
    <source>
        <dbReference type="Proteomes" id="UP001155079"/>
    </source>
</evidence>
<feature type="compositionally biased region" description="Polar residues" evidence="1">
    <location>
        <begin position="1"/>
        <end position="11"/>
    </location>
</feature>
<organism evidence="2 3">
    <name type="scientific">Ciceribacter sichuanensis</name>
    <dbReference type="NCBI Taxonomy" id="2949647"/>
    <lineage>
        <taxon>Bacteria</taxon>
        <taxon>Pseudomonadati</taxon>
        <taxon>Pseudomonadota</taxon>
        <taxon>Alphaproteobacteria</taxon>
        <taxon>Hyphomicrobiales</taxon>
        <taxon>Rhizobiaceae</taxon>
        <taxon>Ciceribacter</taxon>
    </lineage>
</organism>
<comment type="caution">
    <text evidence="2">The sequence shown here is derived from an EMBL/GenBank/DDBJ whole genome shotgun (WGS) entry which is preliminary data.</text>
</comment>
<dbReference type="Proteomes" id="UP001155079">
    <property type="component" value="Unassembled WGS sequence"/>
</dbReference>